<keyword evidence="2" id="KW-1185">Reference proteome</keyword>
<gene>
    <name evidence="1" type="ORF">Pan161_03600</name>
</gene>
<dbReference type="RefSeq" id="WP_145223887.1">
    <property type="nucleotide sequence ID" value="NZ_CP036343.1"/>
</dbReference>
<proteinExistence type="predicted"/>
<evidence type="ECO:0000313" key="2">
    <source>
        <dbReference type="Proteomes" id="UP000316855"/>
    </source>
</evidence>
<accession>A0A517V6V8</accession>
<dbReference type="Proteomes" id="UP000316855">
    <property type="component" value="Chromosome"/>
</dbReference>
<organism evidence="1 2">
    <name type="scientific">Gimesia algae</name>
    <dbReference type="NCBI Taxonomy" id="2527971"/>
    <lineage>
        <taxon>Bacteria</taxon>
        <taxon>Pseudomonadati</taxon>
        <taxon>Planctomycetota</taxon>
        <taxon>Planctomycetia</taxon>
        <taxon>Planctomycetales</taxon>
        <taxon>Planctomycetaceae</taxon>
        <taxon>Gimesia</taxon>
    </lineage>
</organism>
<protein>
    <submittedName>
        <fullName evidence="1">Uncharacterized protein</fullName>
    </submittedName>
</protein>
<dbReference type="EMBL" id="CP036343">
    <property type="protein sequence ID" value="QDT88742.1"/>
    <property type="molecule type" value="Genomic_DNA"/>
</dbReference>
<evidence type="ECO:0000313" key="1">
    <source>
        <dbReference type="EMBL" id="QDT88742.1"/>
    </source>
</evidence>
<dbReference type="AlphaFoldDB" id="A0A517V6V8"/>
<sequence length="112" mass="13113">MMSRTDLSWRELEKRADVSFGEPGWEENKLLIPIKEITKTTGDSLHVNRYRSQVLQDRIHVTVRLGLPDDNTEERDRLLVTVDDPQYDQYTIVYESPDGSINQIQQIKVPDR</sequence>
<dbReference type="KEGG" id="gax:Pan161_03600"/>
<reference evidence="1 2" key="1">
    <citation type="submission" date="2019-02" db="EMBL/GenBank/DDBJ databases">
        <title>Deep-cultivation of Planctomycetes and their phenomic and genomic characterization uncovers novel biology.</title>
        <authorList>
            <person name="Wiegand S."/>
            <person name="Jogler M."/>
            <person name="Boedeker C."/>
            <person name="Pinto D."/>
            <person name="Vollmers J."/>
            <person name="Rivas-Marin E."/>
            <person name="Kohn T."/>
            <person name="Peeters S.H."/>
            <person name="Heuer A."/>
            <person name="Rast P."/>
            <person name="Oberbeckmann S."/>
            <person name="Bunk B."/>
            <person name="Jeske O."/>
            <person name="Meyerdierks A."/>
            <person name="Storesund J.E."/>
            <person name="Kallscheuer N."/>
            <person name="Luecker S."/>
            <person name="Lage O.M."/>
            <person name="Pohl T."/>
            <person name="Merkel B.J."/>
            <person name="Hornburger P."/>
            <person name="Mueller R.-W."/>
            <person name="Bruemmer F."/>
            <person name="Labrenz M."/>
            <person name="Spormann A.M."/>
            <person name="Op den Camp H."/>
            <person name="Overmann J."/>
            <person name="Amann R."/>
            <person name="Jetten M.S.M."/>
            <person name="Mascher T."/>
            <person name="Medema M.H."/>
            <person name="Devos D.P."/>
            <person name="Kaster A.-K."/>
            <person name="Ovreas L."/>
            <person name="Rohde M."/>
            <person name="Galperin M.Y."/>
            <person name="Jogler C."/>
        </authorList>
    </citation>
    <scope>NUCLEOTIDE SEQUENCE [LARGE SCALE GENOMIC DNA]</scope>
    <source>
        <strain evidence="1 2">Pan161</strain>
    </source>
</reference>
<name>A0A517V6V8_9PLAN</name>